<organism evidence="1">
    <name type="scientific">uncultured Gemmatimonadaceae bacterium</name>
    <dbReference type="NCBI Taxonomy" id="246130"/>
    <lineage>
        <taxon>Bacteria</taxon>
        <taxon>Pseudomonadati</taxon>
        <taxon>Gemmatimonadota</taxon>
        <taxon>Gemmatimonadia</taxon>
        <taxon>Gemmatimonadales</taxon>
        <taxon>Gemmatimonadaceae</taxon>
        <taxon>environmental samples</taxon>
    </lineage>
</organism>
<dbReference type="AlphaFoldDB" id="A0A6J4L3Q0"/>
<name>A0A6J4L3Q0_9BACT</name>
<protein>
    <submittedName>
        <fullName evidence="1">Uncharacterized protein</fullName>
    </submittedName>
</protein>
<sequence length="83" mass="8990">MQVRPDLRFAPRTLNTVALATKDLDMSRGYRVDWCPSGGGACVDGRLLDATRVSTHDAPSGLLVRRVKHCSGYTVVADRAAAF</sequence>
<proteinExistence type="predicted"/>
<accession>A0A6J4L3Q0</accession>
<reference evidence="1" key="1">
    <citation type="submission" date="2020-02" db="EMBL/GenBank/DDBJ databases">
        <authorList>
            <person name="Meier V. D."/>
        </authorList>
    </citation>
    <scope>NUCLEOTIDE SEQUENCE</scope>
    <source>
        <strain evidence="1">AVDCRST_MAG40</strain>
    </source>
</reference>
<evidence type="ECO:0000313" key="1">
    <source>
        <dbReference type="EMBL" id="CAA9321412.1"/>
    </source>
</evidence>
<gene>
    <name evidence="1" type="ORF">AVDCRST_MAG40-1485</name>
</gene>
<dbReference type="EMBL" id="CADCTX010000467">
    <property type="protein sequence ID" value="CAA9321412.1"/>
    <property type="molecule type" value="Genomic_DNA"/>
</dbReference>